<protein>
    <submittedName>
        <fullName evidence="1">Uncharacterized protein</fullName>
    </submittedName>
</protein>
<evidence type="ECO:0000313" key="1">
    <source>
        <dbReference type="EMBL" id="KAJ8650072.1"/>
    </source>
</evidence>
<dbReference type="Proteomes" id="UP001234297">
    <property type="component" value="Chromosome 1"/>
</dbReference>
<accession>A0ACC2MYQ9</accession>
<reference evidence="1 2" key="1">
    <citation type="journal article" date="2022" name="Hortic Res">
        <title>A haplotype resolved chromosomal level avocado genome allows analysis of novel avocado genes.</title>
        <authorList>
            <person name="Nath O."/>
            <person name="Fletcher S.J."/>
            <person name="Hayward A."/>
            <person name="Shaw L.M."/>
            <person name="Masouleh A.K."/>
            <person name="Furtado A."/>
            <person name="Henry R.J."/>
            <person name="Mitter N."/>
        </authorList>
    </citation>
    <scope>NUCLEOTIDE SEQUENCE [LARGE SCALE GENOMIC DNA]</scope>
    <source>
        <strain evidence="2">cv. Hass</strain>
    </source>
</reference>
<comment type="caution">
    <text evidence="1">The sequence shown here is derived from an EMBL/GenBank/DDBJ whole genome shotgun (WGS) entry which is preliminary data.</text>
</comment>
<sequence>MLPRSPRQSWTIGGNMVPKGTRIFIKVWAVQTDPDSWENPLEFRPERFLEETGRHDYKGNDYRYIPFGSSRRLCAGLPIAERMLVYVLATFLHSFEWNLPEKTMLNVEGIFGIVLKKAEPLLGIPTPRLSNPGSRISCFVFISPASPKPSSLFSVFISLDLLYLCLSGISKAASPSPVFSIFIFLNSLISKAKNPSSVFSKATSLSSVNSVSSFFWTSSAFESPASPRYELF</sequence>
<evidence type="ECO:0000313" key="2">
    <source>
        <dbReference type="Proteomes" id="UP001234297"/>
    </source>
</evidence>
<organism evidence="1 2">
    <name type="scientific">Persea americana</name>
    <name type="common">Avocado</name>
    <dbReference type="NCBI Taxonomy" id="3435"/>
    <lineage>
        <taxon>Eukaryota</taxon>
        <taxon>Viridiplantae</taxon>
        <taxon>Streptophyta</taxon>
        <taxon>Embryophyta</taxon>
        <taxon>Tracheophyta</taxon>
        <taxon>Spermatophyta</taxon>
        <taxon>Magnoliopsida</taxon>
        <taxon>Magnoliidae</taxon>
        <taxon>Laurales</taxon>
        <taxon>Lauraceae</taxon>
        <taxon>Persea</taxon>
    </lineage>
</organism>
<gene>
    <name evidence="1" type="ORF">MRB53_003095</name>
</gene>
<keyword evidence="2" id="KW-1185">Reference proteome</keyword>
<proteinExistence type="predicted"/>
<name>A0ACC2MYQ9_PERAE</name>
<dbReference type="EMBL" id="CM056809">
    <property type="protein sequence ID" value="KAJ8650072.1"/>
    <property type="molecule type" value="Genomic_DNA"/>
</dbReference>